<feature type="compositionally biased region" description="Low complexity" evidence="1">
    <location>
        <begin position="206"/>
        <end position="223"/>
    </location>
</feature>
<evidence type="ECO:0000259" key="3">
    <source>
        <dbReference type="PROSITE" id="PS50053"/>
    </source>
</evidence>
<dbReference type="PANTHER" id="PTHR10677:SF3">
    <property type="entry name" value="FI07626P-RELATED"/>
    <property type="match status" value="1"/>
</dbReference>
<dbReference type="PROSITE" id="PS50053">
    <property type="entry name" value="UBIQUITIN_2"/>
    <property type="match status" value="1"/>
</dbReference>
<dbReference type="EMBL" id="JBGBPQ010000033">
    <property type="protein sequence ID" value="KAL1495312.1"/>
    <property type="molecule type" value="Genomic_DNA"/>
</dbReference>
<dbReference type="InterPro" id="IPR029071">
    <property type="entry name" value="Ubiquitin-like_domsf"/>
</dbReference>
<dbReference type="SUPFAM" id="SSF46934">
    <property type="entry name" value="UBA-like"/>
    <property type="match status" value="1"/>
</dbReference>
<organism evidence="4 5">
    <name type="scientific">Prymnesium parvum</name>
    <name type="common">Toxic golden alga</name>
    <dbReference type="NCBI Taxonomy" id="97485"/>
    <lineage>
        <taxon>Eukaryota</taxon>
        <taxon>Haptista</taxon>
        <taxon>Haptophyta</taxon>
        <taxon>Prymnesiophyceae</taxon>
        <taxon>Prymnesiales</taxon>
        <taxon>Prymnesiaceae</taxon>
        <taxon>Prymnesium</taxon>
    </lineage>
</organism>
<dbReference type="Gene3D" id="1.10.260.100">
    <property type="match status" value="1"/>
</dbReference>
<keyword evidence="5" id="KW-1185">Reference proteome</keyword>
<feature type="region of interest" description="Disordered" evidence="1">
    <location>
        <begin position="206"/>
        <end position="273"/>
    </location>
</feature>
<dbReference type="GO" id="GO:0031593">
    <property type="term" value="F:polyubiquitin modification-dependent protein binding"/>
    <property type="evidence" value="ECO:0007669"/>
    <property type="project" value="TreeGrafter"/>
</dbReference>
<accession>A0AB34IBY6</accession>
<proteinExistence type="predicted"/>
<feature type="domain" description="Ubiquitin-like" evidence="3">
    <location>
        <begin position="1"/>
        <end position="69"/>
    </location>
</feature>
<dbReference type="InterPro" id="IPR015496">
    <property type="entry name" value="Ubiquilin"/>
</dbReference>
<gene>
    <name evidence="4" type="ORF">AB1Y20_017170</name>
</gene>
<dbReference type="FunFam" id="1.10.260.100:FF:000001">
    <property type="entry name" value="Ubiquilin 1"/>
    <property type="match status" value="1"/>
</dbReference>
<dbReference type="GO" id="GO:0006511">
    <property type="term" value="P:ubiquitin-dependent protein catabolic process"/>
    <property type="evidence" value="ECO:0007669"/>
    <property type="project" value="TreeGrafter"/>
</dbReference>
<evidence type="ECO:0000256" key="1">
    <source>
        <dbReference type="SAM" id="MobiDB-lite"/>
    </source>
</evidence>
<dbReference type="PANTHER" id="PTHR10677">
    <property type="entry name" value="UBIQUILIN"/>
    <property type="match status" value="1"/>
</dbReference>
<dbReference type="Pfam" id="PF23195">
    <property type="entry name" value="UBQLN1"/>
    <property type="match status" value="1"/>
</dbReference>
<dbReference type="Gene3D" id="3.10.20.90">
    <property type="entry name" value="Phosphatidylinositol 3-kinase Catalytic Subunit, Chain A, domain 1"/>
    <property type="match status" value="1"/>
</dbReference>
<dbReference type="GO" id="GO:0005829">
    <property type="term" value="C:cytosol"/>
    <property type="evidence" value="ECO:0007669"/>
    <property type="project" value="TreeGrafter"/>
</dbReference>
<dbReference type="Gene3D" id="1.10.8.10">
    <property type="entry name" value="DNA helicase RuvA subunit, C-terminal domain"/>
    <property type="match status" value="1"/>
</dbReference>
<feature type="compositionally biased region" description="Polar residues" evidence="1">
    <location>
        <begin position="224"/>
        <end position="233"/>
    </location>
</feature>
<feature type="compositionally biased region" description="Pro residues" evidence="1">
    <location>
        <begin position="334"/>
        <end position="386"/>
    </location>
</feature>
<dbReference type="InterPro" id="IPR006636">
    <property type="entry name" value="STI1_HS-bd"/>
</dbReference>
<evidence type="ECO:0000313" key="5">
    <source>
        <dbReference type="Proteomes" id="UP001515480"/>
    </source>
</evidence>
<evidence type="ECO:0000313" key="4">
    <source>
        <dbReference type="EMBL" id="KAL1495312.1"/>
    </source>
</evidence>
<dbReference type="Pfam" id="PF00627">
    <property type="entry name" value="UBA"/>
    <property type="match status" value="1"/>
</dbReference>
<dbReference type="SMART" id="SM00727">
    <property type="entry name" value="STI1"/>
    <property type="match status" value="1"/>
</dbReference>
<name>A0AB34IBY6_PRYPA</name>
<comment type="caution">
    <text evidence="4">The sequence shown here is derived from an EMBL/GenBank/DDBJ whole genome shotgun (WGS) entry which is preliminary data.</text>
</comment>
<dbReference type="PRINTS" id="PR01217">
    <property type="entry name" value="PRICHEXTENSN"/>
</dbReference>
<evidence type="ECO:0000259" key="2">
    <source>
        <dbReference type="PROSITE" id="PS50030"/>
    </source>
</evidence>
<feature type="region of interest" description="Disordered" evidence="1">
    <location>
        <begin position="334"/>
        <end position="399"/>
    </location>
</feature>
<dbReference type="Proteomes" id="UP001515480">
    <property type="component" value="Unassembled WGS sequence"/>
</dbReference>
<reference evidence="4 5" key="1">
    <citation type="journal article" date="2024" name="Science">
        <title>Giant polyketide synthase enzymes in the biosynthesis of giant marine polyether toxins.</title>
        <authorList>
            <person name="Fallon T.R."/>
            <person name="Shende V.V."/>
            <person name="Wierzbicki I.H."/>
            <person name="Pendleton A.L."/>
            <person name="Watervoot N.F."/>
            <person name="Auber R.P."/>
            <person name="Gonzalez D.J."/>
            <person name="Wisecaver J.H."/>
            <person name="Moore B.S."/>
        </authorList>
    </citation>
    <scope>NUCLEOTIDE SEQUENCE [LARGE SCALE GENOMIC DNA]</scope>
    <source>
        <strain evidence="4 5">12B1</strain>
    </source>
</reference>
<sequence length="444" mass="46465">MHVSIKVKGASQQFEVDGSLPVVGLKAIINESHGFEIEEQRMLYKGRTLRDEDTLDESGIVDGASIFLVHTQLPRASTSGSTPTVAAAAAAAAAAERQSDPMHALLNNPMIEGMMRSPEMLEHMQSMMMNNPQMRGVVEANPELAHILNDPATLRQSLETARNPELMREMMRSTDRALTNIESHPEGFNALRRMYSTIQQPLYEASTAASASPSDASSPTASPQLTSPNTSALPNPWARAAAPPQPHLFAPPPHFHAPPAQQGRPAERVDATAAQRAAALLSNQQQMPQALHASPFSQGALSQHPLIGELLGLNRLARNTARISIDPPLPVPAAAPSAPLPSPSPTAPPASSPPLPSSRPPASSPPLASPPTLPPSAPSPSAPPAEAPAAAPAAAPPAEAAAVYAQQLEELAEMGFTNVEANLQALTRTGGNLEAAIGLLIAST</sequence>
<dbReference type="SUPFAM" id="SSF54236">
    <property type="entry name" value="Ubiquitin-like"/>
    <property type="match status" value="1"/>
</dbReference>
<dbReference type="SMART" id="SM00213">
    <property type="entry name" value="UBQ"/>
    <property type="match status" value="1"/>
</dbReference>
<dbReference type="InterPro" id="IPR009060">
    <property type="entry name" value="UBA-like_sf"/>
</dbReference>
<evidence type="ECO:0008006" key="6">
    <source>
        <dbReference type="Google" id="ProtNLM"/>
    </source>
</evidence>
<feature type="domain" description="UBA" evidence="2">
    <location>
        <begin position="402"/>
        <end position="443"/>
    </location>
</feature>
<dbReference type="Pfam" id="PF00240">
    <property type="entry name" value="ubiquitin"/>
    <property type="match status" value="1"/>
</dbReference>
<protein>
    <recommendedName>
        <fullName evidence="6">UV excision repair protein RAD23</fullName>
    </recommendedName>
</protein>
<feature type="compositionally biased region" description="Low complexity" evidence="1">
    <location>
        <begin position="387"/>
        <end position="399"/>
    </location>
</feature>
<dbReference type="PROSITE" id="PS50030">
    <property type="entry name" value="UBA"/>
    <property type="match status" value="1"/>
</dbReference>
<dbReference type="InterPro" id="IPR015940">
    <property type="entry name" value="UBA"/>
</dbReference>
<dbReference type="CDD" id="cd17039">
    <property type="entry name" value="Ubl_ubiquitin_like"/>
    <property type="match status" value="1"/>
</dbReference>
<dbReference type="SMART" id="SM00165">
    <property type="entry name" value="UBA"/>
    <property type="match status" value="1"/>
</dbReference>
<dbReference type="AlphaFoldDB" id="A0AB34IBY6"/>
<feature type="compositionally biased region" description="Pro residues" evidence="1">
    <location>
        <begin position="243"/>
        <end position="256"/>
    </location>
</feature>
<dbReference type="InterPro" id="IPR000626">
    <property type="entry name" value="Ubiquitin-like_dom"/>
</dbReference>